<gene>
    <name evidence="2" type="ORF">STSP2_01813</name>
</gene>
<keyword evidence="2" id="KW-0808">Transferase</keyword>
<accession>A0A1U9NLE2</accession>
<dbReference type="EMBL" id="CP019791">
    <property type="protein sequence ID" value="AQT68645.1"/>
    <property type="molecule type" value="Genomic_DNA"/>
</dbReference>
<keyword evidence="3" id="KW-1185">Reference proteome</keyword>
<dbReference type="STRING" id="1936003.STSP2_01813"/>
<evidence type="ECO:0000259" key="1">
    <source>
        <dbReference type="Pfam" id="PF04230"/>
    </source>
</evidence>
<reference evidence="3" key="1">
    <citation type="submission" date="2017-02" db="EMBL/GenBank/DDBJ databases">
        <title>Comparative genomics and description of representatives of a novel lineage of planctomycetes thriving in anoxic sediments.</title>
        <authorList>
            <person name="Spring S."/>
            <person name="Bunk B."/>
            <person name="Sproer C."/>
        </authorList>
    </citation>
    <scope>NUCLEOTIDE SEQUENCE [LARGE SCALE GENOMIC DNA]</scope>
    <source>
        <strain evidence="3">ST-NAGAB-D1</strain>
    </source>
</reference>
<organism evidence="2 3">
    <name type="scientific">Anaerohalosphaera lusitana</name>
    <dbReference type="NCBI Taxonomy" id="1936003"/>
    <lineage>
        <taxon>Bacteria</taxon>
        <taxon>Pseudomonadati</taxon>
        <taxon>Planctomycetota</taxon>
        <taxon>Phycisphaerae</taxon>
        <taxon>Sedimentisphaerales</taxon>
        <taxon>Anaerohalosphaeraceae</taxon>
        <taxon>Anaerohalosphaera</taxon>
    </lineage>
</organism>
<dbReference type="Proteomes" id="UP000189674">
    <property type="component" value="Chromosome"/>
</dbReference>
<evidence type="ECO:0000313" key="3">
    <source>
        <dbReference type="Proteomes" id="UP000189674"/>
    </source>
</evidence>
<dbReference type="InterPro" id="IPR007345">
    <property type="entry name" value="Polysacch_pyruvyl_Trfase"/>
</dbReference>
<feature type="domain" description="Polysaccharide pyruvyl transferase" evidence="1">
    <location>
        <begin position="14"/>
        <end position="277"/>
    </location>
</feature>
<dbReference type="KEGG" id="alus:STSP2_01813"/>
<protein>
    <submittedName>
        <fullName evidence="2">Polysaccharide pyruvyl transferase</fullName>
    </submittedName>
</protein>
<dbReference type="Pfam" id="PF04230">
    <property type="entry name" value="PS_pyruv_trans"/>
    <property type="match status" value="1"/>
</dbReference>
<dbReference type="OrthoDB" id="9799278at2"/>
<name>A0A1U9NLE2_9BACT</name>
<dbReference type="RefSeq" id="WP_146661837.1">
    <property type="nucleotide sequence ID" value="NZ_CP019791.1"/>
</dbReference>
<dbReference type="GO" id="GO:0016740">
    <property type="term" value="F:transferase activity"/>
    <property type="evidence" value="ECO:0007669"/>
    <property type="project" value="UniProtKB-KW"/>
</dbReference>
<dbReference type="AlphaFoldDB" id="A0A1U9NLE2"/>
<sequence length="380" mass="43036">MKKVMVITFHSVPNYGAVLQAYALCNVLRQIGFDVHLIDYQPKSISKGDSDSPLHKKFADFRKKHLPLTPQVFTNLNQLNGVDADVLVCGSDQIWNFAKSKARKNMDAFLLNFGPDSAIRISYAASTGGVGFPKEYHDKISECLASFQNISVRERTSLKDVGEVTDKSIDITVDPTVLCDDYPEADITCYELPEKYIVTYCLQASPVFLDAVHRVKTLYNLPVVNIGDTAAGLADKSLTSLGPDEWICLLRQSECVVTNSFHGTVFSIKVKKNFLSVPLLRKKKNKIYGLQEKLYRKGYRKAWCLPGNSIMRNRLFANWSSKNDRISSFLRLSGLNSRLYDYPDSIDFVGRPIDYDNVMQKIKYEKDESIRFLHKVLKGN</sequence>
<evidence type="ECO:0000313" key="2">
    <source>
        <dbReference type="EMBL" id="AQT68645.1"/>
    </source>
</evidence>
<proteinExistence type="predicted"/>